<evidence type="ECO:0000259" key="5">
    <source>
        <dbReference type="SMART" id="SM01082"/>
    </source>
</evidence>
<dbReference type="RefSeq" id="XP_025709976.1">
    <property type="nucleotide sequence ID" value="XM_025854191.1"/>
</dbReference>
<dbReference type="InterPro" id="IPR019098">
    <property type="entry name" value="Histone_chaperone_domain_CHZ"/>
</dbReference>
<protein>
    <submittedName>
        <fullName evidence="7 8">HIRA-interacting protein 3-like isoform X1</fullName>
    </submittedName>
</protein>
<feature type="compositionally biased region" description="Basic and acidic residues" evidence="4">
    <location>
        <begin position="159"/>
        <end position="168"/>
    </location>
</feature>
<gene>
    <name evidence="8" type="primary">LOC112810518</name>
    <name evidence="7" type="synonym">LOC112810358</name>
</gene>
<feature type="compositionally biased region" description="Basic and acidic residues" evidence="4">
    <location>
        <begin position="388"/>
        <end position="410"/>
    </location>
</feature>
<feature type="compositionally biased region" description="Basic and acidic residues" evidence="4">
    <location>
        <begin position="129"/>
        <end position="142"/>
    </location>
</feature>
<reference key="1">
    <citation type="submission" date="2019-01" db="UniProtKB">
        <authorList>
            <consortium name="RefSeq"/>
        </authorList>
    </citation>
    <scope>IDENTIFICATION</scope>
</reference>
<feature type="domain" description="Histone chaperone" evidence="5">
    <location>
        <begin position="509"/>
        <end position="545"/>
    </location>
</feature>
<sequence>MARENEMQEFIRSFFRGRPDLSTLTHSIVRRRFLAHAGRDHLEPDEKQALKRLVEKELLKVQVDEAGAREERLDLAKKAKRPPTPMSGPVRKRFRFNSESEPSSAASSPDCFGPQAKNGMATVEVSPAEGERPKQASEKAVEESNDEEEQQRGLTARTGLEKLAAKESSEEEEEGSARTSKVSKEESSEEEEEEEEESKGRVRKEPVTRDKQAPGQTAARRKQAREEGEDSEEEPIQRTRKKAVGKKGAKSHQESERDSEEEEDTLAKKKNSREEEGENRKAGARGNGGNKSAWEERSCEQRSRAARLLGESGDREGEKEKAGSGDKSGGDEEPLVRRKRKDGTPWKGGKRQSGSSEDGEDSWGEVKPTTEGTGKTARVGSISGEVSDSEREVSDREAGGSPKGEKENHSFKKSSRKGRTRSSSSSSTDGSPEPKGRKAGPGRRGEDHPAVMRLKRYIRACGAHRNYKKLLGPCRSHKERLSVLRAELEALGMKGNPSLEKCRALKEQREEAAEVASLDLTNIISGSGRPRRRTAWNPSGEADAPGELYRRTLGSEDEQPRAPPPDWSHMRGIISSDGESN</sequence>
<dbReference type="GO" id="GO:0005634">
    <property type="term" value="C:nucleus"/>
    <property type="evidence" value="ECO:0007669"/>
    <property type="project" value="UniProtKB-SubCell"/>
</dbReference>
<feature type="compositionally biased region" description="Low complexity" evidence="4">
    <location>
        <begin position="99"/>
        <end position="109"/>
    </location>
</feature>
<evidence type="ECO:0000256" key="3">
    <source>
        <dbReference type="ARBA" id="ARBA00023242"/>
    </source>
</evidence>
<evidence type="ECO:0000256" key="4">
    <source>
        <dbReference type="SAM" id="MobiDB-lite"/>
    </source>
</evidence>
<dbReference type="Pfam" id="PF09649">
    <property type="entry name" value="CHZ"/>
    <property type="match status" value="1"/>
</dbReference>
<reference evidence="7 8" key="2">
    <citation type="submission" date="2025-04" db="UniProtKB">
        <authorList>
            <consortium name="RefSeq"/>
        </authorList>
    </citation>
    <scope>IDENTIFICATION</scope>
    <source>
        <tissue evidence="7 8">Blood</tissue>
    </source>
</reference>
<keyword evidence="2" id="KW-0143">Chaperone</keyword>
<feature type="compositionally biased region" description="Basic residues" evidence="4">
    <location>
        <begin position="238"/>
        <end position="250"/>
    </location>
</feature>
<feature type="compositionally biased region" description="Basic residues" evidence="4">
    <location>
        <begin position="411"/>
        <end position="420"/>
    </location>
</feature>
<dbReference type="SMART" id="SM01082">
    <property type="entry name" value="CHZ"/>
    <property type="match status" value="1"/>
</dbReference>
<feature type="compositionally biased region" description="Basic and acidic residues" evidence="4">
    <location>
        <begin position="548"/>
        <end position="560"/>
    </location>
</feature>
<dbReference type="AlphaFoldDB" id="A0A3Q7P332"/>
<feature type="compositionally biased region" description="Acidic residues" evidence="4">
    <location>
        <begin position="187"/>
        <end position="197"/>
    </location>
</feature>
<feature type="compositionally biased region" description="Basic and acidic residues" evidence="4">
    <location>
        <begin position="272"/>
        <end position="281"/>
    </location>
</feature>
<dbReference type="InterPro" id="IPR037647">
    <property type="entry name" value="HIRIP3"/>
</dbReference>
<evidence type="ECO:0000313" key="6">
    <source>
        <dbReference type="Proteomes" id="UP000286641"/>
    </source>
</evidence>
<dbReference type="Proteomes" id="UP000286641">
    <property type="component" value="Unplaced"/>
</dbReference>
<dbReference type="PANTHER" id="PTHR15410:SF2">
    <property type="entry name" value="HIRA-INTERACTING PROTEIN 3"/>
    <property type="match status" value="1"/>
</dbReference>
<feature type="region of interest" description="Disordered" evidence="4">
    <location>
        <begin position="524"/>
        <end position="581"/>
    </location>
</feature>
<feature type="compositionally biased region" description="Basic and acidic residues" evidence="4">
    <location>
        <begin position="293"/>
        <end position="303"/>
    </location>
</feature>
<comment type="subcellular location">
    <subcellularLocation>
        <location evidence="1">Nucleus</location>
    </subcellularLocation>
</comment>
<organism evidence="6 8">
    <name type="scientific">Callorhinus ursinus</name>
    <name type="common">Northern fur seal</name>
    <dbReference type="NCBI Taxonomy" id="34884"/>
    <lineage>
        <taxon>Eukaryota</taxon>
        <taxon>Metazoa</taxon>
        <taxon>Chordata</taxon>
        <taxon>Craniata</taxon>
        <taxon>Vertebrata</taxon>
        <taxon>Euteleostomi</taxon>
        <taxon>Mammalia</taxon>
        <taxon>Eutheria</taxon>
        <taxon>Laurasiatheria</taxon>
        <taxon>Carnivora</taxon>
        <taxon>Caniformia</taxon>
        <taxon>Pinnipedia</taxon>
        <taxon>Otariidae</taxon>
        <taxon>Callorhinus</taxon>
    </lineage>
</organism>
<name>A0A3Q7P332_CALUR</name>
<evidence type="ECO:0000256" key="2">
    <source>
        <dbReference type="ARBA" id="ARBA00023186"/>
    </source>
</evidence>
<dbReference type="PANTHER" id="PTHR15410">
    <property type="entry name" value="HIRA-INTERACTING PROTEIN 3"/>
    <property type="match status" value="1"/>
</dbReference>
<proteinExistence type="predicted"/>
<feature type="compositionally biased region" description="Low complexity" evidence="4">
    <location>
        <begin position="421"/>
        <end position="433"/>
    </location>
</feature>
<keyword evidence="6" id="KW-1185">Reference proteome</keyword>
<feature type="compositionally biased region" description="Basic and acidic residues" evidence="4">
    <location>
        <begin position="312"/>
        <end position="336"/>
    </location>
</feature>
<accession>A0A3Q7P332</accession>
<keyword evidence="3" id="KW-0539">Nucleus</keyword>
<feature type="compositionally biased region" description="Basic and acidic residues" evidence="4">
    <location>
        <begin position="198"/>
        <end position="212"/>
    </location>
</feature>
<evidence type="ECO:0000256" key="1">
    <source>
        <dbReference type="ARBA" id="ARBA00004123"/>
    </source>
</evidence>
<feature type="compositionally biased region" description="Basic and acidic residues" evidence="4">
    <location>
        <begin position="66"/>
        <end position="77"/>
    </location>
</feature>
<dbReference type="CTD" id="8479"/>
<evidence type="ECO:0000313" key="8">
    <source>
        <dbReference type="RefSeq" id="XP_025709976.1"/>
    </source>
</evidence>
<feature type="region of interest" description="Disordered" evidence="4">
    <location>
        <begin position="66"/>
        <end position="451"/>
    </location>
</feature>
<evidence type="ECO:0000313" key="7">
    <source>
        <dbReference type="RefSeq" id="XP_025709717.1"/>
    </source>
</evidence>
<dbReference type="RefSeq" id="XP_025709717.1">
    <property type="nucleotide sequence ID" value="XM_025853932.1"/>
</dbReference>